<dbReference type="Proteomes" id="UP000501891">
    <property type="component" value="Chromosome"/>
</dbReference>
<protein>
    <recommendedName>
        <fullName evidence="3">DUF433 domain-containing protein</fullName>
    </recommendedName>
</protein>
<reference evidence="1" key="1">
    <citation type="submission" date="2020-04" db="EMBL/GenBank/DDBJ databases">
        <title>A desert anoxygenic phototrophic bacterium fixes CO2 using RubisCO under aerobic conditions.</title>
        <authorList>
            <person name="Tang K."/>
        </authorList>
    </citation>
    <scope>NUCLEOTIDE SEQUENCE [LARGE SCALE GENOMIC DNA]</scope>
    <source>
        <strain evidence="1">MIMtkB3</strain>
    </source>
</reference>
<keyword evidence="2" id="KW-1185">Reference proteome</keyword>
<dbReference type="KEGG" id="acru:HHL28_16075"/>
<accession>A0A858R9Q9</accession>
<dbReference type="AlphaFoldDB" id="A0A858R9Q9"/>
<name>A0A858R9Q9_9PROT</name>
<gene>
    <name evidence="1" type="ORF">HHL28_16075</name>
</gene>
<evidence type="ECO:0008006" key="3">
    <source>
        <dbReference type="Google" id="ProtNLM"/>
    </source>
</evidence>
<organism evidence="1 2">
    <name type="scientific">Aerophototrophica crusticola</name>
    <dbReference type="NCBI Taxonomy" id="1709002"/>
    <lineage>
        <taxon>Bacteria</taxon>
        <taxon>Pseudomonadati</taxon>
        <taxon>Pseudomonadota</taxon>
        <taxon>Alphaproteobacteria</taxon>
        <taxon>Rhodospirillales</taxon>
        <taxon>Rhodospirillaceae</taxon>
        <taxon>Aerophototrophica</taxon>
    </lineage>
</organism>
<evidence type="ECO:0000313" key="2">
    <source>
        <dbReference type="Proteomes" id="UP000501891"/>
    </source>
</evidence>
<evidence type="ECO:0000313" key="1">
    <source>
        <dbReference type="EMBL" id="QJE74389.1"/>
    </source>
</evidence>
<dbReference type="EMBL" id="CP051775">
    <property type="protein sequence ID" value="QJE74389.1"/>
    <property type="molecule type" value="Genomic_DNA"/>
</dbReference>
<proteinExistence type="predicted"/>
<sequence length="246" mass="27254">MGNATPTNPLAAGFYTVDDAARLIEVGSARRILGWLRGYPDRQIGPLLHRDYQPLGGRQELSFLDLMEVRFVEHLREQGVKVRTLRRALEAARALFGEAKPLASDKVRFLLTADRKNVLVEEVLKPAAQEAGDTRLWNLLTRQYEMWEVIQATLAKGVSFDPQTHLAARWAPRPDSFPTILIDPRIAYGQPIVPALVPTRAIADIWAAEGGDVEAAADWFGIPVEQARDAVGFELALNEPKQALAA</sequence>